<protein>
    <recommendedName>
        <fullName evidence="2">SGNH hydrolase-type esterase domain-containing protein</fullName>
    </recommendedName>
</protein>
<evidence type="ECO:0000259" key="2">
    <source>
        <dbReference type="Pfam" id="PF13472"/>
    </source>
</evidence>
<dbReference type="InterPro" id="IPR036514">
    <property type="entry name" value="SGNH_hydro_sf"/>
</dbReference>
<dbReference type="EMBL" id="JAYKXP010000015">
    <property type="protein sequence ID" value="KAK7049804.1"/>
    <property type="molecule type" value="Genomic_DNA"/>
</dbReference>
<accession>A0AAW0DHE4</accession>
<dbReference type="PANTHER" id="PTHR43695">
    <property type="entry name" value="PUTATIVE (AFU_ORTHOLOGUE AFUA_2G17250)-RELATED"/>
    <property type="match status" value="1"/>
</dbReference>
<reference evidence="3 4" key="1">
    <citation type="submission" date="2024-01" db="EMBL/GenBank/DDBJ databases">
        <title>A draft genome for a cacao thread blight-causing isolate of Paramarasmius palmivorus.</title>
        <authorList>
            <person name="Baruah I.K."/>
            <person name="Bukari Y."/>
            <person name="Amoako-Attah I."/>
            <person name="Meinhardt L.W."/>
            <person name="Bailey B.A."/>
            <person name="Cohen S.P."/>
        </authorList>
    </citation>
    <scope>NUCLEOTIDE SEQUENCE [LARGE SCALE GENOMIC DNA]</scope>
    <source>
        <strain evidence="3 4">GH-12</strain>
    </source>
</reference>
<name>A0AAW0DHE4_9AGAR</name>
<feature type="chain" id="PRO_5043687580" description="SGNH hydrolase-type esterase domain-containing protein" evidence="1">
    <location>
        <begin position="19"/>
        <end position="252"/>
    </location>
</feature>
<dbReference type="SUPFAM" id="SSF52266">
    <property type="entry name" value="SGNH hydrolase"/>
    <property type="match status" value="1"/>
</dbReference>
<dbReference type="PANTHER" id="PTHR43695:SF2">
    <property type="entry name" value="PUTATIVE (AFU_ORTHOLOGUE AFUA_2G17250)-RELATED"/>
    <property type="match status" value="1"/>
</dbReference>
<feature type="signal peptide" evidence="1">
    <location>
        <begin position="1"/>
        <end position="18"/>
    </location>
</feature>
<proteinExistence type="predicted"/>
<dbReference type="InterPro" id="IPR013830">
    <property type="entry name" value="SGNH_hydro"/>
</dbReference>
<comment type="caution">
    <text evidence="3">The sequence shown here is derived from an EMBL/GenBank/DDBJ whole genome shotgun (WGS) entry which is preliminary data.</text>
</comment>
<feature type="domain" description="SGNH hydrolase-type esterase" evidence="2">
    <location>
        <begin position="27"/>
        <end position="210"/>
    </location>
</feature>
<keyword evidence="4" id="KW-1185">Reference proteome</keyword>
<sequence length="252" mass="27529">MSLKLLATFVSLLSVVNAALIPTSFILIGDSTTAVTSGWGPGFCGESQRSLASVLEPETPCFDDAKGGATTVSFLSDGSWDKAVAHIKQEVAKNRRTLVTIQFGHNDSHRSTKEVMHRDLTNMVQQIRDLKADPILVTSLVRRDFDANGKVVYDLEPWANVTTTVAKEQNTHYIDLHGASHEYCEAIGPAASHRLNPTSADTTHLNPHGMVVFGRMVADLIDKDYGLIGINLLPFVPNRELSYNISHGIPSY</sequence>
<evidence type="ECO:0000313" key="3">
    <source>
        <dbReference type="EMBL" id="KAK7049804.1"/>
    </source>
</evidence>
<dbReference type="InterPro" id="IPR037459">
    <property type="entry name" value="RhgT-like"/>
</dbReference>
<keyword evidence="1" id="KW-0732">Signal</keyword>
<dbReference type="Pfam" id="PF13472">
    <property type="entry name" value="Lipase_GDSL_2"/>
    <property type="match status" value="1"/>
</dbReference>
<evidence type="ECO:0000256" key="1">
    <source>
        <dbReference type="SAM" id="SignalP"/>
    </source>
</evidence>
<dbReference type="AlphaFoldDB" id="A0AAW0DHE4"/>
<dbReference type="Proteomes" id="UP001383192">
    <property type="component" value="Unassembled WGS sequence"/>
</dbReference>
<dbReference type="GO" id="GO:0016787">
    <property type="term" value="F:hydrolase activity"/>
    <property type="evidence" value="ECO:0007669"/>
    <property type="project" value="InterPro"/>
</dbReference>
<evidence type="ECO:0000313" key="4">
    <source>
        <dbReference type="Proteomes" id="UP001383192"/>
    </source>
</evidence>
<gene>
    <name evidence="3" type="ORF">VNI00_005234</name>
</gene>
<organism evidence="3 4">
    <name type="scientific">Paramarasmius palmivorus</name>
    <dbReference type="NCBI Taxonomy" id="297713"/>
    <lineage>
        <taxon>Eukaryota</taxon>
        <taxon>Fungi</taxon>
        <taxon>Dikarya</taxon>
        <taxon>Basidiomycota</taxon>
        <taxon>Agaricomycotina</taxon>
        <taxon>Agaricomycetes</taxon>
        <taxon>Agaricomycetidae</taxon>
        <taxon>Agaricales</taxon>
        <taxon>Marasmiineae</taxon>
        <taxon>Marasmiaceae</taxon>
        <taxon>Paramarasmius</taxon>
    </lineage>
</organism>
<dbReference type="Gene3D" id="3.40.50.1110">
    <property type="entry name" value="SGNH hydrolase"/>
    <property type="match status" value="1"/>
</dbReference>